<name>A0A915DPD0_9BILA</name>
<sequence>MASSSQPNGHLKLNERTSYFRSTNPPHKSRFSSASALSSRQSRQQSALSSISTPAYVNRRALSASSSATHITSKTQNGRGGLNGAVDKHTDMRHFLQHRQSIPPPGSANSIRKRSSSTPNTRVCRGGGFVELERKRQLDLEIKDFFESWCKSRPGKTSSVWLKKAIL</sequence>
<evidence type="ECO:0000256" key="1">
    <source>
        <dbReference type="SAM" id="MobiDB-lite"/>
    </source>
</evidence>
<accession>A0A915DPD0</accession>
<keyword evidence="2" id="KW-1185">Reference proteome</keyword>
<reference evidence="3" key="1">
    <citation type="submission" date="2022-11" db="UniProtKB">
        <authorList>
            <consortium name="WormBaseParasite"/>
        </authorList>
    </citation>
    <scope>IDENTIFICATION</scope>
</reference>
<feature type="compositionally biased region" description="Low complexity" evidence="1">
    <location>
        <begin position="31"/>
        <end position="52"/>
    </location>
</feature>
<evidence type="ECO:0000313" key="2">
    <source>
        <dbReference type="Proteomes" id="UP000887574"/>
    </source>
</evidence>
<evidence type="ECO:0000313" key="3">
    <source>
        <dbReference type="WBParaSite" id="jg21547"/>
    </source>
</evidence>
<feature type="compositionally biased region" description="Polar residues" evidence="1">
    <location>
        <begin position="63"/>
        <end position="77"/>
    </location>
</feature>
<feature type="region of interest" description="Disordered" evidence="1">
    <location>
        <begin position="98"/>
        <end position="123"/>
    </location>
</feature>
<organism evidence="2 3">
    <name type="scientific">Ditylenchus dipsaci</name>
    <dbReference type="NCBI Taxonomy" id="166011"/>
    <lineage>
        <taxon>Eukaryota</taxon>
        <taxon>Metazoa</taxon>
        <taxon>Ecdysozoa</taxon>
        <taxon>Nematoda</taxon>
        <taxon>Chromadorea</taxon>
        <taxon>Rhabditida</taxon>
        <taxon>Tylenchina</taxon>
        <taxon>Tylenchomorpha</taxon>
        <taxon>Sphaerularioidea</taxon>
        <taxon>Anguinidae</taxon>
        <taxon>Anguininae</taxon>
        <taxon>Ditylenchus</taxon>
    </lineage>
</organism>
<dbReference type="AlphaFoldDB" id="A0A915DPD0"/>
<dbReference type="Proteomes" id="UP000887574">
    <property type="component" value="Unplaced"/>
</dbReference>
<feature type="region of interest" description="Disordered" evidence="1">
    <location>
        <begin position="1"/>
        <end position="85"/>
    </location>
</feature>
<proteinExistence type="predicted"/>
<protein>
    <submittedName>
        <fullName evidence="3">Uncharacterized protein</fullName>
    </submittedName>
</protein>
<feature type="compositionally biased region" description="Polar residues" evidence="1">
    <location>
        <begin position="16"/>
        <end position="26"/>
    </location>
</feature>
<dbReference type="WBParaSite" id="jg21547">
    <property type="protein sequence ID" value="jg21547"/>
    <property type="gene ID" value="jg21547"/>
</dbReference>